<dbReference type="InterPro" id="IPR002898">
    <property type="entry name" value="MotA_ExbB_proton_chnl"/>
</dbReference>
<sequence length="229" mass="23880">MQIFLDPVAPLLVIGGSLALAAARATGRDARRALAALRPLVTARPAADAEAAGRAVQRIIEKANRTGIATCDRAKVEHFLAQVAIELADARDAAAFRAWAEAELDARAARHAGVQAVWRAAADTAPAMGMIGTVLGLIAMFQAMDDVSRIGPGMALALTTTLYGMIAANCLFGPIAARLERLGEVEREWQAQAVARLAALAEAELTPLPMPMPAPAAARAAPPRLRPAA</sequence>
<dbReference type="InterPro" id="IPR047055">
    <property type="entry name" value="MotA-like"/>
</dbReference>
<accession>A0ABY4XC88</accession>
<proteinExistence type="inferred from homology"/>
<keyword evidence="8" id="KW-0472">Membrane</keyword>
<dbReference type="PANTHER" id="PTHR30433">
    <property type="entry name" value="CHEMOTAXIS PROTEIN MOTA"/>
    <property type="match status" value="1"/>
</dbReference>
<organism evidence="10 11">
    <name type="scientific">Sphingomonas morindae</name>
    <dbReference type="NCBI Taxonomy" id="1541170"/>
    <lineage>
        <taxon>Bacteria</taxon>
        <taxon>Pseudomonadati</taxon>
        <taxon>Pseudomonadota</taxon>
        <taxon>Alphaproteobacteria</taxon>
        <taxon>Sphingomonadales</taxon>
        <taxon>Sphingomonadaceae</taxon>
        <taxon>Sphingomonas</taxon>
    </lineage>
</organism>
<keyword evidence="3" id="KW-0813">Transport</keyword>
<keyword evidence="7" id="KW-1133">Transmembrane helix</keyword>
<keyword evidence="6" id="KW-0283">Flagellar rotation</keyword>
<evidence type="ECO:0000256" key="5">
    <source>
        <dbReference type="ARBA" id="ARBA00022692"/>
    </source>
</evidence>
<evidence type="ECO:0000256" key="2">
    <source>
        <dbReference type="ARBA" id="ARBA00008038"/>
    </source>
</evidence>
<evidence type="ECO:0000256" key="8">
    <source>
        <dbReference type="ARBA" id="ARBA00023136"/>
    </source>
</evidence>
<evidence type="ECO:0000256" key="3">
    <source>
        <dbReference type="ARBA" id="ARBA00022448"/>
    </source>
</evidence>
<evidence type="ECO:0000256" key="6">
    <source>
        <dbReference type="ARBA" id="ARBA00022779"/>
    </source>
</evidence>
<evidence type="ECO:0000256" key="1">
    <source>
        <dbReference type="ARBA" id="ARBA00004651"/>
    </source>
</evidence>
<evidence type="ECO:0000256" key="7">
    <source>
        <dbReference type="ARBA" id="ARBA00022989"/>
    </source>
</evidence>
<comment type="similarity">
    <text evidence="2">Belongs to the MotA family.</text>
</comment>
<dbReference type="Pfam" id="PF01618">
    <property type="entry name" value="MotA_ExbB"/>
    <property type="match status" value="1"/>
</dbReference>
<protein>
    <submittedName>
        <fullName evidence="10">MotA/TolQ/ExbB proton channel family protein</fullName>
    </submittedName>
</protein>
<dbReference type="EMBL" id="CP084930">
    <property type="protein sequence ID" value="USI74489.1"/>
    <property type="molecule type" value="Genomic_DNA"/>
</dbReference>
<keyword evidence="5" id="KW-0812">Transmembrane</keyword>
<evidence type="ECO:0000259" key="9">
    <source>
        <dbReference type="Pfam" id="PF01618"/>
    </source>
</evidence>
<gene>
    <name evidence="10" type="ORF">LHA26_04495</name>
</gene>
<reference evidence="10" key="1">
    <citation type="journal article" date="2022" name="Toxins">
        <title>Genomic Analysis of Sphingopyxis sp. USTB-05 for Biodegrading Cyanobacterial Hepatotoxins.</title>
        <authorList>
            <person name="Liu C."/>
            <person name="Xu Q."/>
            <person name="Zhao Z."/>
            <person name="Zhang H."/>
            <person name="Liu X."/>
            <person name="Yin C."/>
            <person name="Liu Y."/>
            <person name="Yan H."/>
        </authorList>
    </citation>
    <scope>NUCLEOTIDE SEQUENCE</scope>
    <source>
        <strain evidence="10">NBD5</strain>
    </source>
</reference>
<evidence type="ECO:0000313" key="11">
    <source>
        <dbReference type="Proteomes" id="UP001056937"/>
    </source>
</evidence>
<evidence type="ECO:0000313" key="10">
    <source>
        <dbReference type="EMBL" id="USI74489.1"/>
    </source>
</evidence>
<dbReference type="Proteomes" id="UP001056937">
    <property type="component" value="Chromosome 1"/>
</dbReference>
<comment type="subcellular location">
    <subcellularLocation>
        <location evidence="1">Cell membrane</location>
        <topology evidence="1">Multi-pass membrane protein</topology>
    </subcellularLocation>
</comment>
<dbReference type="InterPro" id="IPR000540">
    <property type="entry name" value="Flag_MotA_CS"/>
</dbReference>
<keyword evidence="11" id="KW-1185">Reference proteome</keyword>
<dbReference type="RefSeq" id="WP_252168293.1">
    <property type="nucleotide sequence ID" value="NZ_CP084930.1"/>
</dbReference>
<evidence type="ECO:0000256" key="4">
    <source>
        <dbReference type="ARBA" id="ARBA00022475"/>
    </source>
</evidence>
<feature type="domain" description="MotA/TolQ/ExbB proton channel" evidence="9">
    <location>
        <begin position="82"/>
        <end position="185"/>
    </location>
</feature>
<keyword evidence="4" id="KW-1003">Cell membrane</keyword>
<dbReference type="PROSITE" id="PS01307">
    <property type="entry name" value="MOTA"/>
    <property type="match status" value="1"/>
</dbReference>
<name>A0ABY4XC88_9SPHN</name>